<dbReference type="InterPro" id="IPR001466">
    <property type="entry name" value="Beta-lactam-related"/>
</dbReference>
<dbReference type="InterPro" id="IPR012338">
    <property type="entry name" value="Beta-lactam/transpept-like"/>
</dbReference>
<proteinExistence type="predicted"/>
<dbReference type="InterPro" id="IPR050491">
    <property type="entry name" value="AmpC-like"/>
</dbReference>
<dbReference type="OrthoDB" id="2151402at2"/>
<protein>
    <submittedName>
        <fullName evidence="5">Penicillin-binding protein</fullName>
    </submittedName>
</protein>
<dbReference type="SUPFAM" id="SSF56601">
    <property type="entry name" value="beta-lactamase/transpeptidase-like"/>
    <property type="match status" value="1"/>
</dbReference>
<keyword evidence="6" id="KW-1185">Reference proteome</keyword>
<accession>A0A2N7AR18</accession>
<keyword evidence="2" id="KW-0472">Membrane</keyword>
<dbReference type="Gene3D" id="3.40.710.10">
    <property type="entry name" value="DD-peptidase/beta-lactamase superfamily"/>
    <property type="match status" value="1"/>
</dbReference>
<dbReference type="PANTHER" id="PTHR46825">
    <property type="entry name" value="D-ALANYL-D-ALANINE-CARBOXYPEPTIDASE/ENDOPEPTIDASE AMPH"/>
    <property type="match status" value="1"/>
</dbReference>
<dbReference type="Pfam" id="PF00144">
    <property type="entry name" value="Beta-lactamase"/>
    <property type="match status" value="1"/>
</dbReference>
<evidence type="ECO:0000313" key="5">
    <source>
        <dbReference type="EMBL" id="PMD67798.1"/>
    </source>
</evidence>
<dbReference type="EMBL" id="NIPR01000064">
    <property type="protein sequence ID" value="PMD67798.1"/>
    <property type="molecule type" value="Genomic_DNA"/>
</dbReference>
<reference evidence="5 6" key="1">
    <citation type="submission" date="2017-05" db="EMBL/GenBank/DDBJ databases">
        <title>Lactobacillus nurukis nov., sp. nov., isolated from nuruk.</title>
        <authorList>
            <person name="Kim S.-J."/>
        </authorList>
    </citation>
    <scope>NUCLEOTIDE SEQUENCE [LARGE SCALE GENOMIC DNA]</scope>
    <source>
        <strain evidence="5 6">SYF10-1a</strain>
    </source>
</reference>
<evidence type="ECO:0000313" key="6">
    <source>
        <dbReference type="Proteomes" id="UP000235649"/>
    </source>
</evidence>
<sequence length="359" mass="40247">MKKFFLAILMVLSVSMVSFPAKILADSTIDPSTDTNFNQRVNNLINRKGYSGTLLLIKNGKPIYQTSHGFSNHADGIYNNKNMTFEIDSIQKSMTAAMIMKEVQNNKLKLTDKLYKFYPEIPGSKQITIKQMLDMTSGLVMPGNVGPDKIMTDKNIINTDVGNIKFSKVIYGNWDYSPVNYNLLSGILEQLTGKSYRTLYTNTFIKKLNLKHTIFAYDEKSGIQKATGYSNINPVSAKLDYKNAFDTKKAYEFDELGTGQVYMSAGDLYKVEKYILTSSYLTDDSRKELYLPGSSSTYGGGFYHNGNDNYANGWGYGFQAVIHISDDGKDAVVTLQNYQRLAADMKPVAKQLYGMLNGN</sequence>
<comment type="caution">
    <text evidence="5">The sequence shown here is derived from an EMBL/GenBank/DDBJ whole genome shotgun (WGS) entry which is preliminary data.</text>
</comment>
<gene>
    <name evidence="5" type="ORF">CBP76_12790</name>
</gene>
<dbReference type="GO" id="GO:0016020">
    <property type="term" value="C:membrane"/>
    <property type="evidence" value="ECO:0007669"/>
    <property type="project" value="UniProtKB-SubCell"/>
</dbReference>
<evidence type="ECO:0000259" key="4">
    <source>
        <dbReference type="Pfam" id="PF00144"/>
    </source>
</evidence>
<comment type="subcellular location">
    <subcellularLocation>
        <location evidence="1">Membrane</location>
    </subcellularLocation>
</comment>
<dbReference type="AlphaFoldDB" id="A0A2N7AR18"/>
<keyword evidence="3" id="KW-0732">Signal</keyword>
<evidence type="ECO:0000256" key="3">
    <source>
        <dbReference type="SAM" id="SignalP"/>
    </source>
</evidence>
<feature type="domain" description="Beta-lactamase-related" evidence="4">
    <location>
        <begin position="52"/>
        <end position="318"/>
    </location>
</feature>
<dbReference type="PANTHER" id="PTHR46825:SF11">
    <property type="entry name" value="PENICILLIN-BINDING PROTEIN 4"/>
    <property type="match status" value="1"/>
</dbReference>
<dbReference type="RefSeq" id="WP_102197248.1">
    <property type="nucleotide sequence ID" value="NZ_NIPR01000064.1"/>
</dbReference>
<feature type="chain" id="PRO_5038807735" evidence="3">
    <location>
        <begin position="21"/>
        <end position="359"/>
    </location>
</feature>
<organism evidence="5 6">
    <name type="scientific">Companilactobacillus nuruki</name>
    <dbReference type="NCBI Taxonomy" id="1993540"/>
    <lineage>
        <taxon>Bacteria</taxon>
        <taxon>Bacillati</taxon>
        <taxon>Bacillota</taxon>
        <taxon>Bacilli</taxon>
        <taxon>Lactobacillales</taxon>
        <taxon>Lactobacillaceae</taxon>
        <taxon>Companilactobacillus</taxon>
    </lineage>
</organism>
<evidence type="ECO:0000256" key="1">
    <source>
        <dbReference type="ARBA" id="ARBA00004370"/>
    </source>
</evidence>
<evidence type="ECO:0000256" key="2">
    <source>
        <dbReference type="ARBA" id="ARBA00023136"/>
    </source>
</evidence>
<feature type="signal peptide" evidence="3">
    <location>
        <begin position="1"/>
        <end position="20"/>
    </location>
</feature>
<name>A0A2N7AR18_9LACO</name>
<dbReference type="Proteomes" id="UP000235649">
    <property type="component" value="Unassembled WGS sequence"/>
</dbReference>